<dbReference type="CDD" id="cd11338">
    <property type="entry name" value="AmyAc_CMD"/>
    <property type="match status" value="1"/>
</dbReference>
<dbReference type="InterPro" id="IPR013780">
    <property type="entry name" value="Glyco_hydro_b"/>
</dbReference>
<dbReference type="Pfam" id="PF02903">
    <property type="entry name" value="Alpha-amylase_N"/>
    <property type="match status" value="1"/>
</dbReference>
<dbReference type="InterPro" id="IPR006047">
    <property type="entry name" value="GH13_cat_dom"/>
</dbReference>
<dbReference type="SUPFAM" id="SSF51445">
    <property type="entry name" value="(Trans)glycosidases"/>
    <property type="match status" value="1"/>
</dbReference>
<name>A0AAE3JRI9_9FIRM</name>
<dbReference type="Pfam" id="PF00128">
    <property type="entry name" value="Alpha-amylase"/>
    <property type="match status" value="1"/>
</dbReference>
<dbReference type="PANTHER" id="PTHR10357:SF210">
    <property type="entry name" value="MALTODEXTRIN GLUCOSIDASE"/>
    <property type="match status" value="1"/>
</dbReference>
<comment type="similarity">
    <text evidence="1">Belongs to the glycosyl hydrolase 13 family.</text>
</comment>
<dbReference type="GO" id="GO:0005975">
    <property type="term" value="P:carbohydrate metabolic process"/>
    <property type="evidence" value="ECO:0007669"/>
    <property type="project" value="InterPro"/>
</dbReference>
<dbReference type="Gene3D" id="3.90.400.10">
    <property type="entry name" value="Oligo-1,6-glucosidase, Domain 2"/>
    <property type="match status" value="1"/>
</dbReference>
<dbReference type="InterPro" id="IPR017853">
    <property type="entry name" value="GH"/>
</dbReference>
<evidence type="ECO:0000256" key="2">
    <source>
        <dbReference type="ARBA" id="ARBA00022801"/>
    </source>
</evidence>
<accession>A0AAE3JRI9</accession>
<dbReference type="InterPro" id="IPR004185">
    <property type="entry name" value="Glyco_hydro_13_lg-like_dom"/>
</dbReference>
<dbReference type="Gene3D" id="2.60.40.1180">
    <property type="entry name" value="Golgi alpha-mannosidase II"/>
    <property type="match status" value="1"/>
</dbReference>
<dbReference type="CDD" id="cd02857">
    <property type="entry name" value="E_set_CDase_PDE_N"/>
    <property type="match status" value="1"/>
</dbReference>
<evidence type="ECO:0000256" key="1">
    <source>
        <dbReference type="ARBA" id="ARBA00008061"/>
    </source>
</evidence>
<evidence type="ECO:0000259" key="4">
    <source>
        <dbReference type="SMART" id="SM00642"/>
    </source>
</evidence>
<dbReference type="AlphaFoldDB" id="A0AAE3JRI9"/>
<dbReference type="Proteomes" id="UP001199915">
    <property type="component" value="Unassembled WGS sequence"/>
</dbReference>
<evidence type="ECO:0000313" key="6">
    <source>
        <dbReference type="Proteomes" id="UP001199915"/>
    </source>
</evidence>
<dbReference type="GO" id="GO:0004553">
    <property type="term" value="F:hydrolase activity, hydrolyzing O-glycosyl compounds"/>
    <property type="evidence" value="ECO:0007669"/>
    <property type="project" value="InterPro"/>
</dbReference>
<dbReference type="InterPro" id="IPR013783">
    <property type="entry name" value="Ig-like_fold"/>
</dbReference>
<dbReference type="Gene3D" id="2.60.40.10">
    <property type="entry name" value="Immunoglobulins"/>
    <property type="match status" value="1"/>
</dbReference>
<gene>
    <name evidence="5" type="ORF">L0N21_06170</name>
</gene>
<keyword evidence="3" id="KW-0326">Glycosidase</keyword>
<dbReference type="InterPro" id="IPR014756">
    <property type="entry name" value="Ig_E-set"/>
</dbReference>
<evidence type="ECO:0000256" key="3">
    <source>
        <dbReference type="ARBA" id="ARBA00023295"/>
    </source>
</evidence>
<organism evidence="5 6">
    <name type="scientific">Fusicatenibacter saccharivorans</name>
    <dbReference type="NCBI Taxonomy" id="1150298"/>
    <lineage>
        <taxon>Bacteria</taxon>
        <taxon>Bacillati</taxon>
        <taxon>Bacillota</taxon>
        <taxon>Clostridia</taxon>
        <taxon>Lachnospirales</taxon>
        <taxon>Lachnospiraceae</taxon>
        <taxon>Fusicatenibacter</taxon>
    </lineage>
</organism>
<comment type="caution">
    <text evidence="5">The sequence shown here is derived from an EMBL/GenBank/DDBJ whole genome shotgun (WGS) entry which is preliminary data.</text>
</comment>
<dbReference type="SUPFAM" id="SSF81296">
    <property type="entry name" value="E set domains"/>
    <property type="match status" value="1"/>
</dbReference>
<protein>
    <submittedName>
        <fullName evidence="5">Glycoside hydrolase family 13 protein</fullName>
    </submittedName>
</protein>
<dbReference type="Gene3D" id="3.20.20.80">
    <property type="entry name" value="Glycosidases"/>
    <property type="match status" value="1"/>
</dbReference>
<keyword evidence="2 5" id="KW-0378">Hydrolase</keyword>
<sequence>MNLAAFYHSGMYPEIYAPDRFHLRFSFRAASGDIETCTLVYFHKNHREETTKEERMSEQYHLGTSVVYTAVVSFQKPARYLQYYFRVTGKNGDTRWYNAWGTVEKCPDSGFFEYAYANKCTVEYMPPKWSQGTIYYQIFPERFRKGNPSYAPEDCVAWGSKPTASNFMGGNLDGIRKSLSYLAELGVECIYLNPVFTSPSNHKYDTTDYYKVDPHFGINEDLRVLVKEAHEKNIRVILDAVFNHTGTDFFAFADLLKNQEKSEYQSWYHITRFPVREEADCYECFFGFAGMPKLNTGNEKVQEYLLNVLEYWVREVQVDGYRFDVIDEIDENFVLKIRDRLKRLNPELVLIGETWAEGKRLLNGCEMDSIMNYSFRQAMLDFFAERSINAETFGHRLETALSRHPDETNMAMFNALDTHDTLRFINSCSHRLDSFKLGVVVQMMFPGSPSIYYGDEAGIDGENDPDCRKCMTWQENPGEKESFRFYQRLIQFRKKHSAIRNGSFTTVLADGRVYGFARENETEIIEIFVNDSDDTVEITVENARSILIPKGNFYIVCRKNGEIIEEICS</sequence>
<feature type="domain" description="Glycosyl hydrolase family 13 catalytic" evidence="4">
    <location>
        <begin position="137"/>
        <end position="493"/>
    </location>
</feature>
<dbReference type="RefSeq" id="WP_238032973.1">
    <property type="nucleotide sequence ID" value="NZ_JAKNFS010000007.1"/>
</dbReference>
<proteinExistence type="inferred from homology"/>
<dbReference type="SMART" id="SM00642">
    <property type="entry name" value="Aamy"/>
    <property type="match status" value="1"/>
</dbReference>
<dbReference type="EMBL" id="JAKNFS010000007">
    <property type="protein sequence ID" value="MCG4765095.1"/>
    <property type="molecule type" value="Genomic_DNA"/>
</dbReference>
<dbReference type="PANTHER" id="PTHR10357">
    <property type="entry name" value="ALPHA-AMYLASE FAMILY MEMBER"/>
    <property type="match status" value="1"/>
</dbReference>
<dbReference type="InterPro" id="IPR045857">
    <property type="entry name" value="O16G_dom_2"/>
</dbReference>
<reference evidence="5" key="1">
    <citation type="submission" date="2022-01" db="EMBL/GenBank/DDBJ databases">
        <title>Collection of gut derived symbiotic bacterial strains cultured from healthy donors.</title>
        <authorList>
            <person name="Lin H."/>
            <person name="Kohout C."/>
            <person name="Waligurski E."/>
            <person name="Pamer E.G."/>
        </authorList>
    </citation>
    <scope>NUCLEOTIDE SEQUENCE</scope>
    <source>
        <strain evidence="5">DFI.5.49</strain>
    </source>
</reference>
<evidence type="ECO:0000313" key="5">
    <source>
        <dbReference type="EMBL" id="MCG4765095.1"/>
    </source>
</evidence>